<feature type="transmembrane region" description="Helical" evidence="5">
    <location>
        <begin position="28"/>
        <end position="45"/>
    </location>
</feature>
<dbReference type="AlphaFoldDB" id="A0A068LR54"/>
<reference evidence="6 7" key="1">
    <citation type="journal article" date="2015" name="BMC Genomics">
        <title>Transcriptome analysis of thermophilic methylotrophic Bacillus methanolicus MGA3 using RNA-sequencing provides detailed insights into its previously uncharted transcriptional landscape.</title>
        <authorList>
            <person name="Irla M."/>
            <person name="Neshat A."/>
            <person name="Brautaset T."/>
            <person name="Ruckert C."/>
            <person name="Kalinowski J."/>
            <person name="Wendisch V.F."/>
        </authorList>
    </citation>
    <scope>NUCLEOTIDE SEQUENCE [LARGE SCALE GENOMIC DNA]</scope>
    <source>
        <strain evidence="7">MGA3 / ATCC 53907</strain>
    </source>
</reference>
<dbReference type="Pfam" id="PF04172">
    <property type="entry name" value="LrgB"/>
    <property type="match status" value="1"/>
</dbReference>
<evidence type="ECO:0000256" key="2">
    <source>
        <dbReference type="ARBA" id="ARBA00022692"/>
    </source>
</evidence>
<protein>
    <submittedName>
        <fullName evidence="6">LrgB family protein</fullName>
    </submittedName>
</protein>
<name>A0A068LR54_BACMM</name>
<keyword evidence="4 5" id="KW-0472">Membrane</keyword>
<dbReference type="InterPro" id="IPR007300">
    <property type="entry name" value="CidB/LrgB"/>
</dbReference>
<keyword evidence="7" id="KW-1185">Reference proteome</keyword>
<dbReference type="GO" id="GO:0016020">
    <property type="term" value="C:membrane"/>
    <property type="evidence" value="ECO:0007669"/>
    <property type="project" value="UniProtKB-SubCell"/>
</dbReference>
<sequence length="193" mass="20436">MFLSTFVIIIVLMVSNISYKEYGTAKEILTYLLGPATIALAVPLYKHRGILVKYFIPAIAGIFVGTFSTITSALLLAKLFHLTSMASSISIKSITIAFASEVAKIIRADGILVAAFVMITGMIGAMFGPWLLNKLHVTHPIARGLSIGTVAHGIGTAEIAREGEMQGAVAGVAMGLTGIITSVLIPFLLPYLL</sequence>
<accession>A0A068LR54</accession>
<dbReference type="PANTHER" id="PTHR30249">
    <property type="entry name" value="PUTATIVE SEROTONIN TRANSPORTER"/>
    <property type="match status" value="1"/>
</dbReference>
<evidence type="ECO:0000313" key="7">
    <source>
        <dbReference type="Proteomes" id="UP000027602"/>
    </source>
</evidence>
<dbReference type="HOGENOM" id="CLU_082099_1_1_9"/>
<proteinExistence type="predicted"/>
<evidence type="ECO:0000256" key="5">
    <source>
        <dbReference type="SAM" id="Phobius"/>
    </source>
</evidence>
<dbReference type="STRING" id="796606.BMMGA3_08320"/>
<dbReference type="Proteomes" id="UP000027602">
    <property type="component" value="Chromosome"/>
</dbReference>
<evidence type="ECO:0000313" key="6">
    <source>
        <dbReference type="EMBL" id="AIE60070.1"/>
    </source>
</evidence>
<dbReference type="PANTHER" id="PTHR30249:SF0">
    <property type="entry name" value="PLASTIDAL GLYCOLATE_GLYCERATE TRANSLOCATOR 1, CHLOROPLASTIC"/>
    <property type="match status" value="1"/>
</dbReference>
<feature type="transmembrane region" description="Helical" evidence="5">
    <location>
        <begin position="111"/>
        <end position="132"/>
    </location>
</feature>
<evidence type="ECO:0000256" key="3">
    <source>
        <dbReference type="ARBA" id="ARBA00022989"/>
    </source>
</evidence>
<organism evidence="6 7">
    <name type="scientific">Bacillus methanolicus (strain MGA3 / ATCC 53907)</name>
    <dbReference type="NCBI Taxonomy" id="796606"/>
    <lineage>
        <taxon>Bacteria</taxon>
        <taxon>Bacillati</taxon>
        <taxon>Bacillota</taxon>
        <taxon>Bacilli</taxon>
        <taxon>Bacillales</taxon>
        <taxon>Bacillaceae</taxon>
        <taxon>Bacillus</taxon>
    </lineage>
</organism>
<gene>
    <name evidence="6" type="ORF">BMMGA3_08320</name>
</gene>
<keyword evidence="2 5" id="KW-0812">Transmembrane</keyword>
<comment type="subcellular location">
    <subcellularLocation>
        <location evidence="1">Membrane</location>
        <topology evidence="1">Multi-pass membrane protein</topology>
    </subcellularLocation>
</comment>
<feature type="transmembrane region" description="Helical" evidence="5">
    <location>
        <begin position="54"/>
        <end position="76"/>
    </location>
</feature>
<evidence type="ECO:0000256" key="4">
    <source>
        <dbReference type="ARBA" id="ARBA00023136"/>
    </source>
</evidence>
<evidence type="ECO:0000256" key="1">
    <source>
        <dbReference type="ARBA" id="ARBA00004141"/>
    </source>
</evidence>
<dbReference type="EMBL" id="CP007739">
    <property type="protein sequence ID" value="AIE60070.1"/>
    <property type="molecule type" value="Genomic_DNA"/>
</dbReference>
<feature type="transmembrane region" description="Helical" evidence="5">
    <location>
        <begin position="168"/>
        <end position="192"/>
    </location>
</feature>
<keyword evidence="3 5" id="KW-1133">Transmembrane helix</keyword>
<dbReference type="eggNOG" id="COG1346">
    <property type="taxonomic scope" value="Bacteria"/>
</dbReference>
<dbReference type="KEGG" id="bmet:BMMGA3_08320"/>